<name>A0A6C0APJ7_9ZZZZ</name>
<protein>
    <submittedName>
        <fullName evidence="2">Uncharacterized protein</fullName>
    </submittedName>
</protein>
<evidence type="ECO:0000313" key="2">
    <source>
        <dbReference type="EMBL" id="QHS81245.1"/>
    </source>
</evidence>
<keyword evidence="1" id="KW-0175">Coiled coil</keyword>
<dbReference type="AlphaFoldDB" id="A0A6C0APJ7"/>
<proteinExistence type="predicted"/>
<evidence type="ECO:0000256" key="1">
    <source>
        <dbReference type="SAM" id="Coils"/>
    </source>
</evidence>
<organism evidence="2">
    <name type="scientific">viral metagenome</name>
    <dbReference type="NCBI Taxonomy" id="1070528"/>
    <lineage>
        <taxon>unclassified sequences</taxon>
        <taxon>metagenomes</taxon>
        <taxon>organismal metagenomes</taxon>
    </lineage>
</organism>
<reference evidence="2" key="1">
    <citation type="journal article" date="2020" name="Nature">
        <title>Giant virus diversity and host interactions through global metagenomics.</title>
        <authorList>
            <person name="Schulz F."/>
            <person name="Roux S."/>
            <person name="Paez-Espino D."/>
            <person name="Jungbluth S."/>
            <person name="Walsh D.A."/>
            <person name="Denef V.J."/>
            <person name="McMahon K.D."/>
            <person name="Konstantinidis K.T."/>
            <person name="Eloe-Fadrosh E.A."/>
            <person name="Kyrpides N.C."/>
            <person name="Woyke T."/>
        </authorList>
    </citation>
    <scope>NUCLEOTIDE SEQUENCE</scope>
    <source>
        <strain evidence="2">GVMAG-S-1101161-73</strain>
    </source>
</reference>
<accession>A0A6C0APJ7</accession>
<dbReference type="EMBL" id="MN740731">
    <property type="protein sequence ID" value="QHS81245.1"/>
    <property type="molecule type" value="Genomic_DNA"/>
</dbReference>
<feature type="coiled-coil region" evidence="1">
    <location>
        <begin position="20"/>
        <end position="47"/>
    </location>
</feature>
<sequence>MNNEALAHNVRGWVHYDNMANTLQKQVTNARKQRDSYEEQIGGLLKQHQMPNAVIQISGGQLQLQEEKVTPGLTMKALQESTISFFKARPELPNPEKMAAEFLQHIKLQRGGASTTTLRLKKLKGPAPV</sequence>